<dbReference type="EMBL" id="FUWY01000007">
    <property type="protein sequence ID" value="SJZ96397.1"/>
    <property type="molecule type" value="Genomic_DNA"/>
</dbReference>
<sequence>MKKIVLLCAAGMSTSMLVTKMREAAATEGFECEINAYPVSQSGAVLKDADCCLLGPQARFNLKKVQAEFPNLPCAVIEMQKYGTMDGKGVLADAKALIG</sequence>
<evidence type="ECO:0000256" key="4">
    <source>
        <dbReference type="ARBA" id="ARBA00022679"/>
    </source>
</evidence>
<dbReference type="PANTHER" id="PTHR34581">
    <property type="entry name" value="PTS SYSTEM N,N'-DIACETYLCHITOBIOSE-SPECIFIC EIIB COMPONENT"/>
    <property type="match status" value="1"/>
</dbReference>
<dbReference type="GO" id="GO:0008982">
    <property type="term" value="F:protein-N(PI)-phosphohistidine-sugar phosphotransferase activity"/>
    <property type="evidence" value="ECO:0007669"/>
    <property type="project" value="InterPro"/>
</dbReference>
<dbReference type="InterPro" id="IPR051819">
    <property type="entry name" value="PTS_sugar-specific_EIIB"/>
</dbReference>
<evidence type="ECO:0000313" key="9">
    <source>
        <dbReference type="EMBL" id="SJZ96397.1"/>
    </source>
</evidence>
<evidence type="ECO:0000313" key="10">
    <source>
        <dbReference type="Proteomes" id="UP000243297"/>
    </source>
</evidence>
<keyword evidence="5" id="KW-0598">Phosphotransferase system</keyword>
<evidence type="ECO:0000256" key="7">
    <source>
        <dbReference type="PROSITE-ProRule" id="PRU00423"/>
    </source>
</evidence>
<evidence type="ECO:0000256" key="3">
    <source>
        <dbReference type="ARBA" id="ARBA00022597"/>
    </source>
</evidence>
<dbReference type="InterPro" id="IPR013012">
    <property type="entry name" value="PTS_EIIB_3"/>
</dbReference>
<gene>
    <name evidence="9" type="ORF">SAMN02745191_2250</name>
</gene>
<dbReference type="OrthoDB" id="9808134at2"/>
<dbReference type="GO" id="GO:0009401">
    <property type="term" value="P:phosphoenolpyruvate-dependent sugar phosphotransferase system"/>
    <property type="evidence" value="ECO:0007669"/>
    <property type="project" value="UniProtKB-KW"/>
</dbReference>
<dbReference type="InterPro" id="IPR036095">
    <property type="entry name" value="PTS_EIIB-like_sf"/>
</dbReference>
<organism evidence="9 10">
    <name type="scientific">Anaerorhabdus furcosa</name>
    <dbReference type="NCBI Taxonomy" id="118967"/>
    <lineage>
        <taxon>Bacteria</taxon>
        <taxon>Bacillati</taxon>
        <taxon>Bacillota</taxon>
        <taxon>Erysipelotrichia</taxon>
        <taxon>Erysipelotrichales</taxon>
        <taxon>Erysipelotrichaceae</taxon>
        <taxon>Anaerorhabdus</taxon>
    </lineage>
</organism>
<dbReference type="RefSeq" id="WP_078712639.1">
    <property type="nucleotide sequence ID" value="NZ_FUWY01000007.1"/>
</dbReference>
<keyword evidence="2" id="KW-0597">Phosphoprotein</keyword>
<keyword evidence="6" id="KW-0418">Kinase</keyword>
<feature type="domain" description="PTS EIIB type-3" evidence="8">
    <location>
        <begin position="1"/>
        <end position="99"/>
    </location>
</feature>
<evidence type="ECO:0000256" key="2">
    <source>
        <dbReference type="ARBA" id="ARBA00022553"/>
    </source>
</evidence>
<reference evidence="10" key="1">
    <citation type="submission" date="2017-02" db="EMBL/GenBank/DDBJ databases">
        <authorList>
            <person name="Varghese N."/>
            <person name="Submissions S."/>
        </authorList>
    </citation>
    <scope>NUCLEOTIDE SEQUENCE [LARGE SCALE GENOMIC DNA]</scope>
    <source>
        <strain evidence="10">ATCC 25662</strain>
    </source>
</reference>
<keyword evidence="1" id="KW-0813">Transport</keyword>
<evidence type="ECO:0000256" key="5">
    <source>
        <dbReference type="ARBA" id="ARBA00022683"/>
    </source>
</evidence>
<dbReference type="PROSITE" id="PS51100">
    <property type="entry name" value="PTS_EIIB_TYPE_3"/>
    <property type="match status" value="1"/>
</dbReference>
<dbReference type="AlphaFoldDB" id="A0A1T4PYL0"/>
<proteinExistence type="predicted"/>
<name>A0A1T4PYL0_9FIRM</name>
<dbReference type="PANTHER" id="PTHR34581:SF2">
    <property type="entry name" value="PTS SYSTEM N,N'-DIACETYLCHITOBIOSE-SPECIFIC EIIB COMPONENT"/>
    <property type="match status" value="1"/>
</dbReference>
<protein>
    <submittedName>
        <fullName evidence="9">PTS system, cellobiose-specific IIB component</fullName>
    </submittedName>
</protein>
<keyword evidence="3" id="KW-0762">Sugar transport</keyword>
<dbReference type="Proteomes" id="UP000243297">
    <property type="component" value="Unassembled WGS sequence"/>
</dbReference>
<evidence type="ECO:0000256" key="1">
    <source>
        <dbReference type="ARBA" id="ARBA00022448"/>
    </source>
</evidence>
<dbReference type="SUPFAM" id="SSF52794">
    <property type="entry name" value="PTS system IIB component-like"/>
    <property type="match status" value="1"/>
</dbReference>
<accession>A0A1T4PYL0</accession>
<dbReference type="GO" id="GO:0016301">
    <property type="term" value="F:kinase activity"/>
    <property type="evidence" value="ECO:0007669"/>
    <property type="project" value="UniProtKB-KW"/>
</dbReference>
<keyword evidence="4" id="KW-0808">Transferase</keyword>
<keyword evidence="10" id="KW-1185">Reference proteome</keyword>
<dbReference type="InterPro" id="IPR003501">
    <property type="entry name" value="PTS_EIIB_2/3"/>
</dbReference>
<dbReference type="CDD" id="cd05564">
    <property type="entry name" value="PTS_IIB_chitobiose_lichenan"/>
    <property type="match status" value="1"/>
</dbReference>
<feature type="modified residue" description="Phosphocysteine; by EIIA" evidence="7">
    <location>
        <position position="8"/>
    </location>
</feature>
<dbReference type="Gene3D" id="3.40.50.2300">
    <property type="match status" value="1"/>
</dbReference>
<dbReference type="Pfam" id="PF02302">
    <property type="entry name" value="PTS_IIB"/>
    <property type="match status" value="1"/>
</dbReference>
<dbReference type="STRING" id="118967.SAMN02745191_2250"/>
<evidence type="ECO:0000259" key="8">
    <source>
        <dbReference type="PROSITE" id="PS51100"/>
    </source>
</evidence>
<evidence type="ECO:0000256" key="6">
    <source>
        <dbReference type="ARBA" id="ARBA00022777"/>
    </source>
</evidence>